<evidence type="ECO:0000313" key="1">
    <source>
        <dbReference type="EMBL" id="MCG0066533.1"/>
    </source>
</evidence>
<protein>
    <submittedName>
        <fullName evidence="1">Uncharacterized protein</fullName>
    </submittedName>
</protein>
<sequence length="90" mass="10503">MKTIIRFEEPAHQALRSDESLDALVNALKARPGKWALLGRYDTSGVMRQTAYEIRRGLRRHFADGRFETESQTMFGEHRVYIRYMGGEVR</sequence>
<gene>
    <name evidence="1" type="ORF">L0F81_25165</name>
</gene>
<reference evidence="1 2" key="1">
    <citation type="submission" date="2022-01" db="EMBL/GenBank/DDBJ databases">
        <title>Draft Genome Sequences of Seven Type Strains of the Genus Streptomyces.</title>
        <authorList>
            <person name="Aziz S."/>
            <person name="Coretto E."/>
            <person name="Chronakova A."/>
            <person name="Sproer C."/>
            <person name="Huber K."/>
            <person name="Nouioui I."/>
            <person name="Gross H."/>
        </authorList>
    </citation>
    <scope>NUCLEOTIDE SEQUENCE [LARGE SCALE GENOMIC DNA]</scope>
    <source>
        <strain evidence="1 2">DSM 41685</strain>
    </source>
</reference>
<proteinExistence type="predicted"/>
<evidence type="ECO:0000313" key="2">
    <source>
        <dbReference type="Proteomes" id="UP001299012"/>
    </source>
</evidence>
<name>A0ABS9JLW9_9ACTN</name>
<organism evidence="1 2">
    <name type="scientific">Streptomyces tricolor</name>
    <dbReference type="NCBI Taxonomy" id="68277"/>
    <lineage>
        <taxon>Bacteria</taxon>
        <taxon>Bacillati</taxon>
        <taxon>Actinomycetota</taxon>
        <taxon>Actinomycetes</taxon>
        <taxon>Kitasatosporales</taxon>
        <taxon>Streptomycetaceae</taxon>
        <taxon>Streptomyces</taxon>
        <taxon>Streptomyces violaceoruber group</taxon>
    </lineage>
</organism>
<dbReference type="RefSeq" id="WP_086699117.1">
    <property type="nucleotide sequence ID" value="NZ_JAKKZF010000111.1"/>
</dbReference>
<accession>A0ABS9JLW9</accession>
<keyword evidence="2" id="KW-1185">Reference proteome</keyword>
<dbReference type="EMBL" id="JAKKZF010000111">
    <property type="protein sequence ID" value="MCG0066533.1"/>
    <property type="molecule type" value="Genomic_DNA"/>
</dbReference>
<dbReference type="Proteomes" id="UP001299012">
    <property type="component" value="Unassembled WGS sequence"/>
</dbReference>
<comment type="caution">
    <text evidence="1">The sequence shown here is derived from an EMBL/GenBank/DDBJ whole genome shotgun (WGS) entry which is preliminary data.</text>
</comment>